<gene>
    <name evidence="1" type="ORF">SMRZ_LOCUS23339</name>
</gene>
<dbReference type="AlphaFoldDB" id="A0A183N4W4"/>
<keyword evidence="2" id="KW-1185">Reference proteome</keyword>
<reference evidence="1 2" key="1">
    <citation type="submission" date="2018-11" db="EMBL/GenBank/DDBJ databases">
        <authorList>
            <consortium name="Pathogen Informatics"/>
        </authorList>
    </citation>
    <scope>NUCLEOTIDE SEQUENCE [LARGE SCALE GENOMIC DNA]</scope>
    <source>
        <strain evidence="1 2">Zambia</strain>
    </source>
</reference>
<evidence type="ECO:0000313" key="2">
    <source>
        <dbReference type="Proteomes" id="UP000277204"/>
    </source>
</evidence>
<name>A0A183N4W4_9TREM</name>
<organism evidence="1 2">
    <name type="scientific">Schistosoma margrebowiei</name>
    <dbReference type="NCBI Taxonomy" id="48269"/>
    <lineage>
        <taxon>Eukaryota</taxon>
        <taxon>Metazoa</taxon>
        <taxon>Spiralia</taxon>
        <taxon>Lophotrochozoa</taxon>
        <taxon>Platyhelminthes</taxon>
        <taxon>Trematoda</taxon>
        <taxon>Digenea</taxon>
        <taxon>Strigeidida</taxon>
        <taxon>Schistosomatoidea</taxon>
        <taxon>Schistosomatidae</taxon>
        <taxon>Schistosoma</taxon>
    </lineage>
</organism>
<accession>A0A183N4W4</accession>
<sequence>MQKKTDSVAAPLAAVGLNIQKRKSMILRYNTACTSPITIDGKDLDDVQTLTYKNNNINLFSNNSLLHEACQFTAKIKSIQMIQYPL</sequence>
<proteinExistence type="predicted"/>
<dbReference type="EMBL" id="UZAI01019651">
    <property type="protein sequence ID" value="VDP46816.1"/>
    <property type="molecule type" value="Genomic_DNA"/>
</dbReference>
<evidence type="ECO:0000313" key="1">
    <source>
        <dbReference type="EMBL" id="VDP46816.1"/>
    </source>
</evidence>
<dbReference type="Proteomes" id="UP000277204">
    <property type="component" value="Unassembled WGS sequence"/>
</dbReference>
<protein>
    <submittedName>
        <fullName evidence="1">Uncharacterized protein</fullName>
    </submittedName>
</protein>